<dbReference type="EMBL" id="MASU01000009">
    <property type="protein sequence ID" value="PXY28628.1"/>
    <property type="molecule type" value="Genomic_DNA"/>
</dbReference>
<keyword evidence="2" id="KW-1185">Reference proteome</keyword>
<evidence type="ECO:0000313" key="1">
    <source>
        <dbReference type="EMBL" id="PXY28628.1"/>
    </source>
</evidence>
<protein>
    <submittedName>
        <fullName evidence="1">Uncharacterized protein</fullName>
    </submittedName>
</protein>
<sequence length="366" mass="40061">MSISGAGDWARLARAVEDARRRASRFADDDWSDLAYRARQEAADVEAWERRRRGRAVRLWVAWLEVRAAALDADDAQLRLAGYLRHPFHRTGDRPSLYFVEAPVPCGDLPPGQREFLDGDYPRAALGHLGDRTPYGPFEHAHVEHYADALTSGRARLLARHGERSEPALAARGPFPPGIRLQYWRVRQKVLFLAGPGEARIRAEELAGTIVDGSGLPLARVAGVEANDGYASVSDGHWVHPVDSVGPFGATALWDDYDAAEHDAGVPAALAGVLTRAAGQVREAFQRDALDCALPPAAREACSAALRHAAEQARLIAEGRSPAELHRLADDADQLADRLDDEDRCDDAERLRQQAVVYRRLGGAES</sequence>
<name>A0A318M583_9PSEU</name>
<evidence type="ECO:0000313" key="2">
    <source>
        <dbReference type="Proteomes" id="UP000247892"/>
    </source>
</evidence>
<reference evidence="1 2" key="1">
    <citation type="submission" date="2016-07" db="EMBL/GenBank/DDBJ databases">
        <title>Draft genome sequence of Prauserella sp. YIM 121212, isolated from alkaline soil.</title>
        <authorList>
            <person name="Ruckert C."/>
            <person name="Albersmeier A."/>
            <person name="Jiang C.-L."/>
            <person name="Jiang Y."/>
            <person name="Kalinowski J."/>
            <person name="Schneider O."/>
            <person name="Winkler A."/>
            <person name="Zotchev S.B."/>
        </authorList>
    </citation>
    <scope>NUCLEOTIDE SEQUENCE [LARGE SCALE GENOMIC DNA]</scope>
    <source>
        <strain evidence="1 2">YIM 121212</strain>
    </source>
</reference>
<proteinExistence type="predicted"/>
<comment type="caution">
    <text evidence="1">The sequence shown here is derived from an EMBL/GenBank/DDBJ whole genome shotgun (WGS) entry which is preliminary data.</text>
</comment>
<dbReference type="Proteomes" id="UP000247892">
    <property type="component" value="Unassembled WGS sequence"/>
</dbReference>
<accession>A0A318M583</accession>
<gene>
    <name evidence="1" type="ORF">BA062_22460</name>
</gene>
<dbReference type="RefSeq" id="WP_210406965.1">
    <property type="nucleotide sequence ID" value="NZ_MASU01000009.1"/>
</dbReference>
<dbReference type="AlphaFoldDB" id="A0A318M583"/>
<organism evidence="1 2">
    <name type="scientific">Prauserella flavalba</name>
    <dbReference type="NCBI Taxonomy" id="1477506"/>
    <lineage>
        <taxon>Bacteria</taxon>
        <taxon>Bacillati</taxon>
        <taxon>Actinomycetota</taxon>
        <taxon>Actinomycetes</taxon>
        <taxon>Pseudonocardiales</taxon>
        <taxon>Pseudonocardiaceae</taxon>
        <taxon>Prauserella</taxon>
    </lineage>
</organism>